<comment type="caution">
    <text evidence="1">The sequence shown here is derived from an EMBL/GenBank/DDBJ whole genome shotgun (WGS) entry which is preliminary data.</text>
</comment>
<keyword evidence="2" id="KW-1185">Reference proteome</keyword>
<dbReference type="AlphaFoldDB" id="A0A4Y7X8R4"/>
<organism evidence="1 2">
    <name type="scientific">Alkanindiges illinoisensis</name>
    <dbReference type="NCBI Taxonomy" id="197183"/>
    <lineage>
        <taxon>Bacteria</taxon>
        <taxon>Pseudomonadati</taxon>
        <taxon>Pseudomonadota</taxon>
        <taxon>Gammaproteobacteria</taxon>
        <taxon>Moraxellales</taxon>
        <taxon>Moraxellaceae</taxon>
        <taxon>Alkanindiges</taxon>
    </lineage>
</organism>
<name>A0A4Y7X8R4_9GAMM</name>
<evidence type="ECO:0000313" key="1">
    <source>
        <dbReference type="EMBL" id="TEU23330.1"/>
    </source>
</evidence>
<evidence type="ECO:0000313" key="2">
    <source>
        <dbReference type="Proteomes" id="UP000297834"/>
    </source>
</evidence>
<accession>A0A4Y7X8R4</accession>
<dbReference type="EMBL" id="SNTY01000085">
    <property type="protein sequence ID" value="TEU23330.1"/>
    <property type="molecule type" value="Genomic_DNA"/>
</dbReference>
<proteinExistence type="predicted"/>
<reference evidence="1 2" key="1">
    <citation type="submission" date="2019-03" db="EMBL/GenBank/DDBJ databases">
        <title>Alkanindiges illinoisensis: a potential pathogenic isolated from ascites of a gastric cancer patient with abdominal metastasis.</title>
        <authorList>
            <person name="Hu X."/>
            <person name="Yang B."/>
            <person name="Yan X."/>
            <person name="Lin L."/>
            <person name="Zhao H."/>
            <person name="Zhou F."/>
            <person name="Su B."/>
            <person name="Chen J."/>
            <person name="Rui Y."/>
            <person name="Wang Q."/>
            <person name="Zheng L."/>
        </authorList>
    </citation>
    <scope>NUCLEOTIDE SEQUENCE [LARGE SCALE GENOMIC DNA]</scope>
    <source>
        <strain evidence="1 2">NFYY 23406</strain>
    </source>
</reference>
<dbReference type="RefSeq" id="WP_134245726.1">
    <property type="nucleotide sequence ID" value="NZ_SNTY01000085.1"/>
</dbReference>
<dbReference type="OrthoDB" id="6717937at2"/>
<protein>
    <submittedName>
        <fullName evidence="1">Uncharacterized protein</fullName>
    </submittedName>
</protein>
<gene>
    <name evidence="1" type="ORF">E2B99_13495</name>
</gene>
<sequence>MAHKYIEALLDNIKTQLSDINPDMAHICVDITIYISKVPESKSHLTFQDLYQTVSNRESVDEDDFYEAVFFLIRRLQILEQKHEALNPKLGRYERVPDEQEIIEAISERDFFNPFTGQSLTLEEFSEQVLPYFSPSTSFIRAVNA</sequence>
<dbReference type="Proteomes" id="UP000297834">
    <property type="component" value="Unassembled WGS sequence"/>
</dbReference>